<comment type="caution">
    <text evidence="1">The sequence shown here is derived from an EMBL/GenBank/DDBJ whole genome shotgun (WGS) entry which is preliminary data.</text>
</comment>
<dbReference type="AlphaFoldDB" id="A0A367L8H7"/>
<keyword evidence="2" id="KW-1185">Reference proteome</keyword>
<evidence type="ECO:0000313" key="2">
    <source>
        <dbReference type="Proteomes" id="UP000253664"/>
    </source>
</evidence>
<dbReference type="EMBL" id="LKCN02000012">
    <property type="protein sequence ID" value="RCI10532.1"/>
    <property type="molecule type" value="Genomic_DNA"/>
</dbReference>
<reference evidence="1 2" key="1">
    <citation type="journal article" date="2015" name="BMC Genomics">
        <title>Insights from the genome of Ophiocordyceps polyrhachis-furcata to pathogenicity and host specificity in insect fungi.</title>
        <authorList>
            <person name="Wichadakul D."/>
            <person name="Kobmoo N."/>
            <person name="Ingsriswang S."/>
            <person name="Tangphatsornruang S."/>
            <person name="Chantasingh D."/>
            <person name="Luangsa-ard J.J."/>
            <person name="Eurwilaichitr L."/>
        </authorList>
    </citation>
    <scope>NUCLEOTIDE SEQUENCE [LARGE SCALE GENOMIC DNA]</scope>
    <source>
        <strain evidence="1 2">BCC 54312</strain>
    </source>
</reference>
<proteinExistence type="predicted"/>
<dbReference type="Proteomes" id="UP000253664">
    <property type="component" value="Unassembled WGS sequence"/>
</dbReference>
<accession>A0A367L8H7</accession>
<name>A0A367L8H7_9HYPO</name>
<sequence>MEGKEKKSKENLISELVHASFRGKEIRVPFFFSPRDALSRWVRLVKAEMCKEGGRWVRFRYLTGYISARTEMIRLQEGISRAAHPSPIDERNNQTDAFSAFITQRSKASCNERRYSYTATTQPESKCQPHS</sequence>
<evidence type="ECO:0000313" key="1">
    <source>
        <dbReference type="EMBL" id="RCI10532.1"/>
    </source>
</evidence>
<organism evidence="1 2">
    <name type="scientific">Ophiocordyceps polyrhachis-furcata BCC 54312</name>
    <dbReference type="NCBI Taxonomy" id="1330021"/>
    <lineage>
        <taxon>Eukaryota</taxon>
        <taxon>Fungi</taxon>
        <taxon>Dikarya</taxon>
        <taxon>Ascomycota</taxon>
        <taxon>Pezizomycotina</taxon>
        <taxon>Sordariomycetes</taxon>
        <taxon>Hypocreomycetidae</taxon>
        <taxon>Hypocreales</taxon>
        <taxon>Ophiocordycipitaceae</taxon>
        <taxon>Ophiocordyceps</taxon>
    </lineage>
</organism>
<gene>
    <name evidence="1" type="ORF">L249_4281</name>
</gene>
<protein>
    <submittedName>
        <fullName evidence="1">Uncharacterized protein</fullName>
    </submittedName>
</protein>